<evidence type="ECO:0000313" key="2">
    <source>
        <dbReference type="Proteomes" id="UP000319040"/>
    </source>
</evidence>
<proteinExistence type="predicted"/>
<dbReference type="OrthoDB" id="9803893at2"/>
<dbReference type="RefSeq" id="WP_142532139.1">
    <property type="nucleotide sequence ID" value="NZ_FXTB01000001.1"/>
</dbReference>
<evidence type="ECO:0000313" key="1">
    <source>
        <dbReference type="EMBL" id="SMO43721.1"/>
    </source>
</evidence>
<keyword evidence="2" id="KW-1185">Reference proteome</keyword>
<name>A0A521B9M4_SACCC</name>
<sequence length="119" mass="14103">MKKNDFLDLYDRSMPRNMLDLIDAVIETELFFNSQSLQFIYSSKQEMNAAINRAMHICRNMGLPLERHFRISYISDHSQHAVLQVWKMSKAAYYLTIINGDPDNPMVSRMQWELIKKML</sequence>
<dbReference type="AlphaFoldDB" id="A0A521B9M4"/>
<accession>A0A521B9M4</accession>
<dbReference type="Proteomes" id="UP000319040">
    <property type="component" value="Unassembled WGS sequence"/>
</dbReference>
<organism evidence="1 2">
    <name type="scientific">Saccharicrinis carchari</name>
    <dbReference type="NCBI Taxonomy" id="1168039"/>
    <lineage>
        <taxon>Bacteria</taxon>
        <taxon>Pseudomonadati</taxon>
        <taxon>Bacteroidota</taxon>
        <taxon>Bacteroidia</taxon>
        <taxon>Marinilabiliales</taxon>
        <taxon>Marinilabiliaceae</taxon>
        <taxon>Saccharicrinis</taxon>
    </lineage>
</organism>
<reference evidence="1 2" key="1">
    <citation type="submission" date="2017-05" db="EMBL/GenBank/DDBJ databases">
        <authorList>
            <person name="Varghese N."/>
            <person name="Submissions S."/>
        </authorList>
    </citation>
    <scope>NUCLEOTIDE SEQUENCE [LARGE SCALE GENOMIC DNA]</scope>
    <source>
        <strain evidence="1 2">DSM 27040</strain>
    </source>
</reference>
<gene>
    <name evidence="1" type="ORF">SAMN06265379_101806</name>
</gene>
<dbReference type="EMBL" id="FXTB01000001">
    <property type="protein sequence ID" value="SMO43721.1"/>
    <property type="molecule type" value="Genomic_DNA"/>
</dbReference>
<protein>
    <submittedName>
        <fullName evidence="1">Uncharacterized protein</fullName>
    </submittedName>
</protein>